<feature type="compositionally biased region" description="Low complexity" evidence="9">
    <location>
        <begin position="119"/>
        <end position="131"/>
    </location>
</feature>
<dbReference type="Proteomes" id="UP000311382">
    <property type="component" value="Unassembled WGS sequence"/>
</dbReference>
<evidence type="ECO:0000256" key="2">
    <source>
        <dbReference type="ARBA" id="ARBA00008913"/>
    </source>
</evidence>
<evidence type="ECO:0000256" key="8">
    <source>
        <dbReference type="ARBA" id="ARBA00029670"/>
    </source>
</evidence>
<dbReference type="PROSITE" id="PS51204">
    <property type="entry name" value="HSA"/>
    <property type="match status" value="1"/>
</dbReference>
<dbReference type="InterPro" id="IPR014012">
    <property type="entry name" value="HSA_dom"/>
</dbReference>
<feature type="compositionally biased region" description="Polar residues" evidence="9">
    <location>
        <begin position="986"/>
        <end position="1000"/>
    </location>
</feature>
<dbReference type="InterPro" id="IPR001005">
    <property type="entry name" value="SANT/Myb"/>
</dbReference>
<dbReference type="Pfam" id="PF07529">
    <property type="entry name" value="HSA"/>
    <property type="match status" value="1"/>
</dbReference>
<comment type="function">
    <text evidence="7">Component of the NuA4 histone acetyltransferase complex which is involved in transcriptional activation of selected genes principally by acetylation of nucleosomal histone H4 and H2A. The NuA4 complex is also involved in DNA repair.</text>
</comment>
<comment type="similarity">
    <text evidence="2">Belongs to the EAF1 family.</text>
</comment>
<evidence type="ECO:0000313" key="12">
    <source>
        <dbReference type="EMBL" id="TNY21344.1"/>
    </source>
</evidence>
<comment type="caution">
    <text evidence="12">The sequence shown here is derived from an EMBL/GenBank/DDBJ whole genome shotgun (WGS) entry which is preliminary data.</text>
</comment>
<feature type="compositionally biased region" description="Low complexity" evidence="9">
    <location>
        <begin position="586"/>
        <end position="596"/>
    </location>
</feature>
<evidence type="ECO:0000256" key="4">
    <source>
        <dbReference type="ARBA" id="ARBA00022853"/>
    </source>
</evidence>
<dbReference type="GO" id="GO:0005634">
    <property type="term" value="C:nucleus"/>
    <property type="evidence" value="ECO:0007669"/>
    <property type="project" value="UniProtKB-SubCell"/>
</dbReference>
<feature type="compositionally biased region" description="Pro residues" evidence="9">
    <location>
        <begin position="247"/>
        <end position="261"/>
    </location>
</feature>
<evidence type="ECO:0000256" key="3">
    <source>
        <dbReference type="ARBA" id="ARBA00022763"/>
    </source>
</evidence>
<gene>
    <name evidence="12" type="ORF">DMC30DRAFT_416103</name>
</gene>
<dbReference type="Pfam" id="PF13921">
    <property type="entry name" value="Myb_DNA-bind_6"/>
    <property type="match status" value="1"/>
</dbReference>
<dbReference type="PANTHER" id="PTHR46459">
    <property type="entry name" value="E1A-BINDING PROTEIN P400-RELATED"/>
    <property type="match status" value="1"/>
</dbReference>
<feature type="compositionally biased region" description="Low complexity" evidence="9">
    <location>
        <begin position="212"/>
        <end position="225"/>
    </location>
</feature>
<dbReference type="CDD" id="cd00167">
    <property type="entry name" value="SANT"/>
    <property type="match status" value="1"/>
</dbReference>
<feature type="region of interest" description="Disordered" evidence="9">
    <location>
        <begin position="106"/>
        <end position="266"/>
    </location>
</feature>
<dbReference type="GO" id="GO:0003682">
    <property type="term" value="F:chromatin binding"/>
    <property type="evidence" value="ECO:0007669"/>
    <property type="project" value="TreeGrafter"/>
</dbReference>
<keyword evidence="6" id="KW-0539">Nucleus</keyword>
<keyword evidence="4" id="KW-0156">Chromatin regulator</keyword>
<feature type="compositionally biased region" description="Low complexity" evidence="9">
    <location>
        <begin position="958"/>
        <end position="985"/>
    </location>
</feature>
<dbReference type="GO" id="GO:0006281">
    <property type="term" value="P:DNA repair"/>
    <property type="evidence" value="ECO:0007669"/>
    <property type="project" value="UniProtKB-KW"/>
</dbReference>
<feature type="domain" description="HSA" evidence="11">
    <location>
        <begin position="390"/>
        <end position="463"/>
    </location>
</feature>
<evidence type="ECO:0000256" key="6">
    <source>
        <dbReference type="ARBA" id="ARBA00023242"/>
    </source>
</evidence>
<accession>A0A5C5FZ46</accession>
<dbReference type="OrthoDB" id="5364245at2759"/>
<evidence type="ECO:0000256" key="1">
    <source>
        <dbReference type="ARBA" id="ARBA00004123"/>
    </source>
</evidence>
<name>A0A5C5FZ46_9BASI</name>
<dbReference type="STRING" id="5288.A0A5C5FZ46"/>
<dbReference type="InterPro" id="IPR009057">
    <property type="entry name" value="Homeodomain-like_sf"/>
</dbReference>
<protein>
    <recommendedName>
        <fullName evidence="8">Vacuolar import and degradation protein 21</fullName>
    </recommendedName>
</protein>
<evidence type="ECO:0000259" key="11">
    <source>
        <dbReference type="PROSITE" id="PS51204"/>
    </source>
</evidence>
<feature type="compositionally biased region" description="Polar residues" evidence="9">
    <location>
        <begin position="134"/>
        <end position="147"/>
    </location>
</feature>
<reference evidence="12 13" key="1">
    <citation type="submission" date="2019-03" db="EMBL/GenBank/DDBJ databases">
        <title>Rhodosporidium diobovatum UCD-FST 08-225 genome sequencing, assembly, and annotation.</title>
        <authorList>
            <person name="Fakankun I.U."/>
            <person name="Fristensky B."/>
            <person name="Levin D.B."/>
        </authorList>
    </citation>
    <scope>NUCLEOTIDE SEQUENCE [LARGE SCALE GENOMIC DNA]</scope>
    <source>
        <strain evidence="12 13">UCD-FST 08-225</strain>
    </source>
</reference>
<feature type="compositionally biased region" description="Acidic residues" evidence="9">
    <location>
        <begin position="475"/>
        <end position="493"/>
    </location>
</feature>
<dbReference type="Gene3D" id="1.10.10.60">
    <property type="entry name" value="Homeodomain-like"/>
    <property type="match status" value="1"/>
</dbReference>
<dbReference type="PANTHER" id="PTHR46459:SF1">
    <property type="entry name" value="E1A-BINDING PROTEIN P400"/>
    <property type="match status" value="1"/>
</dbReference>
<keyword evidence="3" id="KW-0227">DNA damage</keyword>
<feature type="compositionally biased region" description="Low complexity" evidence="9">
    <location>
        <begin position="180"/>
        <end position="203"/>
    </location>
</feature>
<evidence type="ECO:0000256" key="5">
    <source>
        <dbReference type="ARBA" id="ARBA00023204"/>
    </source>
</evidence>
<feature type="compositionally biased region" description="Acidic residues" evidence="9">
    <location>
        <begin position="148"/>
        <end position="163"/>
    </location>
</feature>
<feature type="region of interest" description="Disordered" evidence="9">
    <location>
        <begin position="469"/>
        <end position="596"/>
    </location>
</feature>
<evidence type="ECO:0000259" key="10">
    <source>
        <dbReference type="PROSITE" id="PS50090"/>
    </source>
</evidence>
<evidence type="ECO:0000256" key="9">
    <source>
        <dbReference type="SAM" id="MobiDB-lite"/>
    </source>
</evidence>
<dbReference type="SUPFAM" id="SSF46689">
    <property type="entry name" value="Homeodomain-like"/>
    <property type="match status" value="1"/>
</dbReference>
<dbReference type="EMBL" id="SOZI01000045">
    <property type="protein sequence ID" value="TNY21344.1"/>
    <property type="molecule type" value="Genomic_DNA"/>
</dbReference>
<keyword evidence="5" id="KW-0234">DNA repair</keyword>
<feature type="region of interest" description="Disordered" evidence="9">
    <location>
        <begin position="66"/>
        <end position="86"/>
    </location>
</feature>
<sequence>MAKADLAPAVPDEQENQADHRVLRTRAIRPLEAKAASIVASRHEQLADLYIAVRDKGRPVEFEAGLRGRKRRKLAETAGDGDAPLEGLDEFQAQFSDRKSLAQLDLSLPPLSPSPPPTAVATATPSIPAAADVPTTTKTPRASSVVNDSEEDAEGEEEDEEMAVAESLAPPGVSVTTTMGAGASSSGVRGVDPSAAAPSSSASTSRPHISFTAPSATPSATASPAPVFPPNPAQPVAVSPSLLTAAPTPPTGATPQPPTPSVPYQTVPPYHSPFGIHEVSSDYASVLPPVPHDILRNRLNTSLLLRPNPKKAAKSYAPTSSTTLYQPDMYKLHVRAQHMGAKSFLGPGKRVVNALQTHEWDVGIDEMRSVRAFERIEQLKNDKLWSFRQPKKQRTGVVPKAHWDHVLDEMRWMQIDFRQEARWKVVSAYKLARACRTYHRASPDERPGLRVRTQPPRLLSDEELAARLEGRDFEQGDEEPETMQVDAVEEEADTAAREDKGKGKAKETVEEDADGEADASADAEGEVDDSTPAPLSVPPTATASTSTTPAPGAVPVASAPPGRGKAGGSTGNESTPVPPAGSVSRQQAAQLEAQRAHAQAQHVQKLIFFRNPIFDAGIEETVVDPLVLAALRDAITPSTTSSAGAADASASSSSVDKPLPADDPFLSYTFAALFPDLPLYSDFVVANDSALDRRVEDSSAWSGRLAHVTRLLESKPLLVSTLEPGRTRTTHGWRPSTAADIEDVKDPLDGRDSVPPTASALFASRKPKDATLGEVLTRPAEVVPQPEVRASTVLWLPEEDATLLALQKQYGFNWTLIAQIFNQTTHRPASDHRLAWDMYDRWDRLVGPGSKKTLPDGTEIVKPPPEWIPPLDKLTGRPAPIVGDGSKKKARHVAILDAMKKVQKKRETWAQKQPPPGFPRRINMNMHDSHNLPPRPSWDPMQWSMYKAEQEQQKARLRQQQAAQQAQQQAQAAQQAAQQQAMAQQNGQRYPQQGSFPPGQSASPRPPSALPSQMAAAAHASPNGTAHAQLPPGSPGVQGAAPPLPGANGIVAGGGAGPPVPPPQLTPEQLQMLQQRQRELLQAQAQAVAAQRAAQAQAQAQAHAQAQAQAQVHAQANGGE</sequence>
<organism evidence="12 13">
    <name type="scientific">Rhodotorula diobovata</name>
    <dbReference type="NCBI Taxonomy" id="5288"/>
    <lineage>
        <taxon>Eukaryota</taxon>
        <taxon>Fungi</taxon>
        <taxon>Dikarya</taxon>
        <taxon>Basidiomycota</taxon>
        <taxon>Pucciniomycotina</taxon>
        <taxon>Microbotryomycetes</taxon>
        <taxon>Sporidiobolales</taxon>
        <taxon>Sporidiobolaceae</taxon>
        <taxon>Rhodotorula</taxon>
    </lineage>
</organism>
<dbReference type="AlphaFoldDB" id="A0A5C5FZ46"/>
<evidence type="ECO:0000256" key="7">
    <source>
        <dbReference type="ARBA" id="ARBA00025178"/>
    </source>
</evidence>
<feature type="compositionally biased region" description="Low complexity" evidence="9">
    <location>
        <begin position="530"/>
        <end position="561"/>
    </location>
</feature>
<feature type="region of interest" description="Disordered" evidence="9">
    <location>
        <begin position="904"/>
        <end position="1068"/>
    </location>
</feature>
<proteinExistence type="inferred from homology"/>
<feature type="region of interest" description="Disordered" evidence="9">
    <location>
        <begin position="440"/>
        <end position="459"/>
    </location>
</feature>
<feature type="compositionally biased region" description="Basic and acidic residues" evidence="9">
    <location>
        <begin position="494"/>
        <end position="508"/>
    </location>
</feature>
<dbReference type="PROSITE" id="PS50090">
    <property type="entry name" value="MYB_LIKE"/>
    <property type="match status" value="1"/>
</dbReference>
<comment type="subcellular location">
    <subcellularLocation>
        <location evidence="1">Nucleus</location>
    </subcellularLocation>
</comment>
<feature type="region of interest" description="Disordered" evidence="9">
    <location>
        <begin position="1089"/>
        <end position="1120"/>
    </location>
</feature>
<dbReference type="SMART" id="SM00573">
    <property type="entry name" value="HSA"/>
    <property type="match status" value="1"/>
</dbReference>
<feature type="compositionally biased region" description="Low complexity" evidence="9">
    <location>
        <begin position="638"/>
        <end position="654"/>
    </location>
</feature>
<dbReference type="GO" id="GO:0035267">
    <property type="term" value="C:NuA4 histone acetyltransferase complex"/>
    <property type="evidence" value="ECO:0007669"/>
    <property type="project" value="TreeGrafter"/>
</dbReference>
<feature type="region of interest" description="Disordered" evidence="9">
    <location>
        <begin position="638"/>
        <end position="657"/>
    </location>
</feature>
<keyword evidence="13" id="KW-1185">Reference proteome</keyword>
<evidence type="ECO:0000313" key="13">
    <source>
        <dbReference type="Proteomes" id="UP000311382"/>
    </source>
</evidence>
<dbReference type="GO" id="GO:0006325">
    <property type="term" value="P:chromatin organization"/>
    <property type="evidence" value="ECO:0007669"/>
    <property type="project" value="UniProtKB-KW"/>
</dbReference>
<dbReference type="SMART" id="SM00717">
    <property type="entry name" value="SANT"/>
    <property type="match status" value="1"/>
</dbReference>
<feature type="region of interest" description="Disordered" evidence="9">
    <location>
        <begin position="1"/>
        <end position="20"/>
    </location>
</feature>
<feature type="compositionally biased region" description="Acidic residues" evidence="9">
    <location>
        <begin position="509"/>
        <end position="529"/>
    </location>
</feature>
<feature type="region of interest" description="Disordered" evidence="9">
    <location>
        <begin position="850"/>
        <end position="888"/>
    </location>
</feature>
<feature type="domain" description="Myb-like" evidence="10">
    <location>
        <begin position="795"/>
        <end position="846"/>
    </location>
</feature>